<dbReference type="STRING" id="35608.A0A2U1LEG0"/>
<dbReference type="Proteomes" id="UP000245207">
    <property type="component" value="Unassembled WGS sequence"/>
</dbReference>
<dbReference type="AlphaFoldDB" id="A0A2U1LEG0"/>
<comment type="caution">
    <text evidence="2">The sequence shown here is derived from an EMBL/GenBank/DDBJ whole genome shotgun (WGS) entry which is preliminary data.</text>
</comment>
<dbReference type="Pfam" id="PF12796">
    <property type="entry name" value="Ank_2"/>
    <property type="match status" value="2"/>
</dbReference>
<accession>A0A2U1LEG0</accession>
<sequence length="648" mass="71870">MAEVKMTNQTVAQSATISVQNPVSQLQQHETRDTVTAASKANTKRLTPNLPCRDLLRAAKAVIDKYPKMELVRYSITENGETALHVAASAKVPKKVEGFVENLVKLMTKEDLALENENYNTALYLAATAGNVKAVKIMVEKNRALLTIPGAGGTMMPLYVAVLFGHYEVAKYLFDNSNGLRDDGWTDTNRGWLLEKCVENDMFDVALEIVKKYPKLGTSGSVLGILARKPEAFPDTEPSITRRTINSIKHLYSLMSITHQSSQSKRPETGTESVSAEHLDEKAEPSPKSKCNIIGQNIKSVFASVGSKVGVCEKKSRALPLLNIIWNEIVQKPKRSIDDILRGPPDIKQYDKPDSGSLDQAFQLQKLISERLKKDYLKIGVPLYEASIKCDWKAAKAVIDKYPKMELVRYSITKNGETALHVAASAKVPKKVEGFVENLVKLMTKEDLALENENYNTALYLAATAGNVKAIKIMVEKNRALLTIPGAGGTMMPLYVAVLFGHYEVAKYLFDNSNGLRDDGWTDTNRGWLLEKCVENDMFDVALEIVKKYPKLGTSGSVLGILARKPEAFPDTEPSITRRTINSIKRLYSLMSITHQPPQSKHPEIGTETVSSEHLDEKAETSPEPKCNIIGRTIKSGKHYLNLFMLVN</sequence>
<proteinExistence type="predicted"/>
<dbReference type="InterPro" id="IPR002110">
    <property type="entry name" value="Ankyrin_rpt"/>
</dbReference>
<reference evidence="2 3" key="1">
    <citation type="journal article" date="2018" name="Mol. Plant">
        <title>The genome of Artemisia annua provides insight into the evolution of Asteraceae family and artemisinin biosynthesis.</title>
        <authorList>
            <person name="Shen Q."/>
            <person name="Zhang L."/>
            <person name="Liao Z."/>
            <person name="Wang S."/>
            <person name="Yan T."/>
            <person name="Shi P."/>
            <person name="Liu M."/>
            <person name="Fu X."/>
            <person name="Pan Q."/>
            <person name="Wang Y."/>
            <person name="Lv Z."/>
            <person name="Lu X."/>
            <person name="Zhang F."/>
            <person name="Jiang W."/>
            <person name="Ma Y."/>
            <person name="Chen M."/>
            <person name="Hao X."/>
            <person name="Li L."/>
            <person name="Tang Y."/>
            <person name="Lv G."/>
            <person name="Zhou Y."/>
            <person name="Sun X."/>
            <person name="Brodelius P.E."/>
            <person name="Rose J.K.C."/>
            <person name="Tang K."/>
        </authorList>
    </citation>
    <scope>NUCLEOTIDE SEQUENCE [LARGE SCALE GENOMIC DNA]</scope>
    <source>
        <strain evidence="3">cv. Huhao1</strain>
        <tissue evidence="2">Leaf</tissue>
    </source>
</reference>
<feature type="region of interest" description="Disordered" evidence="1">
    <location>
        <begin position="19"/>
        <end position="39"/>
    </location>
</feature>
<dbReference type="Gene3D" id="1.25.40.20">
    <property type="entry name" value="Ankyrin repeat-containing domain"/>
    <property type="match status" value="2"/>
</dbReference>
<evidence type="ECO:0000313" key="3">
    <source>
        <dbReference type="Proteomes" id="UP000245207"/>
    </source>
</evidence>
<dbReference type="PANTHER" id="PTHR24121:SF21">
    <property type="entry name" value="ANKYRIN REPEAT FAMILY PROTEIN"/>
    <property type="match status" value="1"/>
</dbReference>
<dbReference type="OrthoDB" id="1641394at2759"/>
<dbReference type="InterPro" id="IPR036770">
    <property type="entry name" value="Ankyrin_rpt-contain_sf"/>
</dbReference>
<dbReference type="SUPFAM" id="SSF48403">
    <property type="entry name" value="Ankyrin repeat"/>
    <property type="match status" value="1"/>
</dbReference>
<dbReference type="EMBL" id="PKPP01009839">
    <property type="protein sequence ID" value="PWA47378.1"/>
    <property type="molecule type" value="Genomic_DNA"/>
</dbReference>
<dbReference type="PANTHER" id="PTHR24121">
    <property type="entry name" value="NO MECHANORECEPTOR POTENTIAL C, ISOFORM D-RELATED"/>
    <property type="match status" value="1"/>
</dbReference>
<feature type="compositionally biased region" description="Basic and acidic residues" evidence="1">
    <location>
        <begin position="601"/>
        <end position="623"/>
    </location>
</feature>
<protein>
    <submittedName>
        <fullName evidence="2">Ankyrin repeat-containing domain, PGG domain protein</fullName>
    </submittedName>
</protein>
<evidence type="ECO:0000313" key="2">
    <source>
        <dbReference type="EMBL" id="PWA47378.1"/>
    </source>
</evidence>
<name>A0A2U1LEG0_ARTAN</name>
<organism evidence="2 3">
    <name type="scientific">Artemisia annua</name>
    <name type="common">Sweet wormwood</name>
    <dbReference type="NCBI Taxonomy" id="35608"/>
    <lineage>
        <taxon>Eukaryota</taxon>
        <taxon>Viridiplantae</taxon>
        <taxon>Streptophyta</taxon>
        <taxon>Embryophyta</taxon>
        <taxon>Tracheophyta</taxon>
        <taxon>Spermatophyta</taxon>
        <taxon>Magnoliopsida</taxon>
        <taxon>eudicotyledons</taxon>
        <taxon>Gunneridae</taxon>
        <taxon>Pentapetalae</taxon>
        <taxon>asterids</taxon>
        <taxon>campanulids</taxon>
        <taxon>Asterales</taxon>
        <taxon>Asteraceae</taxon>
        <taxon>Asteroideae</taxon>
        <taxon>Anthemideae</taxon>
        <taxon>Artemisiinae</taxon>
        <taxon>Artemisia</taxon>
    </lineage>
</organism>
<feature type="compositionally biased region" description="Basic and acidic residues" evidence="1">
    <location>
        <begin position="265"/>
        <end position="287"/>
    </location>
</feature>
<gene>
    <name evidence="2" type="ORF">CTI12_AA499910</name>
</gene>
<evidence type="ECO:0000256" key="1">
    <source>
        <dbReference type="SAM" id="MobiDB-lite"/>
    </source>
</evidence>
<keyword evidence="3" id="KW-1185">Reference proteome</keyword>
<feature type="region of interest" description="Disordered" evidence="1">
    <location>
        <begin position="258"/>
        <end position="288"/>
    </location>
</feature>
<feature type="region of interest" description="Disordered" evidence="1">
    <location>
        <begin position="595"/>
        <end position="624"/>
    </location>
</feature>
<dbReference type="SMART" id="SM00248">
    <property type="entry name" value="ANK"/>
    <property type="match status" value="6"/>
</dbReference>